<evidence type="ECO:0000313" key="5">
    <source>
        <dbReference type="Proteomes" id="UP000003195"/>
    </source>
</evidence>
<comment type="caution">
    <text evidence="4">The sequence shown here is derived from an EMBL/GenBank/DDBJ whole genome shotgun (WGS) entry which is preliminary data.</text>
</comment>
<dbReference type="eggNOG" id="COG3935">
    <property type="taxonomic scope" value="Bacteria"/>
</dbReference>
<protein>
    <submittedName>
        <fullName evidence="4">DnaD domain protein</fullName>
    </submittedName>
</protein>
<dbReference type="Proteomes" id="UP000003195">
    <property type="component" value="Unassembled WGS sequence"/>
</dbReference>
<dbReference type="InterPro" id="IPR053162">
    <property type="entry name" value="DnaD"/>
</dbReference>
<reference evidence="4 5" key="1">
    <citation type="submission" date="2010-08" db="EMBL/GenBank/DDBJ databases">
        <authorList>
            <person name="Weinstock G."/>
            <person name="Sodergren E."/>
            <person name="Clifton S."/>
            <person name="Fulton L."/>
            <person name="Fulton B."/>
            <person name="Courtney L."/>
            <person name="Fronick C."/>
            <person name="Harrison M."/>
            <person name="Strong C."/>
            <person name="Farmer C."/>
            <person name="Delahaunty K."/>
            <person name="Markovic C."/>
            <person name="Hall O."/>
            <person name="Minx P."/>
            <person name="Tomlinson C."/>
            <person name="Mitreva M."/>
            <person name="Hou S."/>
            <person name="Chen J."/>
            <person name="Wollam A."/>
            <person name="Pepin K.H."/>
            <person name="Johnson M."/>
            <person name="Bhonagiri V."/>
            <person name="Zhang X."/>
            <person name="Suruliraj S."/>
            <person name="Warren W."/>
            <person name="Chinwalla A."/>
            <person name="Mardis E.R."/>
            <person name="Wilson R.K."/>
        </authorList>
    </citation>
    <scope>NUCLEOTIDE SEQUENCE [LARGE SCALE GENOMIC DNA]</scope>
    <source>
        <strain evidence="4 5">F0359</strain>
    </source>
</reference>
<feature type="compositionally biased region" description="Basic and acidic residues" evidence="2">
    <location>
        <begin position="137"/>
        <end position="149"/>
    </location>
</feature>
<dbReference type="HOGENOM" id="CLU_077602_0_0_9"/>
<proteinExistence type="inferred from homology"/>
<dbReference type="AlphaFoldDB" id="E2ZAS9"/>
<dbReference type="SUPFAM" id="SSF158499">
    <property type="entry name" value="DnaD domain-like"/>
    <property type="match status" value="1"/>
</dbReference>
<dbReference type="Gene3D" id="1.10.10.630">
    <property type="entry name" value="DnaD domain-like"/>
    <property type="match status" value="1"/>
</dbReference>
<evidence type="ECO:0000256" key="1">
    <source>
        <dbReference type="ARBA" id="ARBA00093462"/>
    </source>
</evidence>
<dbReference type="InterPro" id="IPR034829">
    <property type="entry name" value="DnaD-like_sf"/>
</dbReference>
<dbReference type="NCBIfam" id="TIGR01446">
    <property type="entry name" value="DnaD_dom"/>
    <property type="match status" value="1"/>
</dbReference>
<evidence type="ECO:0000313" key="4">
    <source>
        <dbReference type="EMBL" id="EFQ04611.1"/>
    </source>
</evidence>
<dbReference type="InterPro" id="IPR006343">
    <property type="entry name" value="DnaB/C_C"/>
</dbReference>
<feature type="region of interest" description="Disordered" evidence="2">
    <location>
        <begin position="228"/>
        <end position="263"/>
    </location>
</feature>
<dbReference type="STRING" id="706434.HMPREF9429_00547"/>
<feature type="region of interest" description="Disordered" evidence="2">
    <location>
        <begin position="137"/>
        <end position="165"/>
    </location>
</feature>
<dbReference type="PANTHER" id="PTHR37293:SF5">
    <property type="entry name" value="DNA REPLICATION PROTEIN"/>
    <property type="match status" value="1"/>
</dbReference>
<dbReference type="PANTHER" id="PTHR37293">
    <property type="entry name" value="PHAGE REPLICATION PROTEIN-RELATED"/>
    <property type="match status" value="1"/>
</dbReference>
<evidence type="ECO:0000259" key="3">
    <source>
        <dbReference type="Pfam" id="PF07261"/>
    </source>
</evidence>
<feature type="domain" description="DnaB/C C-terminal" evidence="3">
    <location>
        <begin position="169"/>
        <end position="225"/>
    </location>
</feature>
<feature type="compositionally biased region" description="Basic and acidic residues" evidence="2">
    <location>
        <begin position="229"/>
        <end position="257"/>
    </location>
</feature>
<dbReference type="Pfam" id="PF07261">
    <property type="entry name" value="DnaB_2"/>
    <property type="match status" value="1"/>
</dbReference>
<evidence type="ECO:0000256" key="2">
    <source>
        <dbReference type="SAM" id="MobiDB-lite"/>
    </source>
</evidence>
<gene>
    <name evidence="4" type="ORF">HMPREF9429_00547</name>
</gene>
<comment type="similarity">
    <text evidence="1">Belongs to the DnaB/DnaD family.</text>
</comment>
<sequence>MAERRMIAKSIIKSDQFLDMPATTQCLYFHLLLEADDDGFINAPKSIMRVIGAKDDDMRVLQAKGYTIPFESGVIVIKHWRLHNSLRKDRYNPNPQLENERKQLVVADNKEYQLATNWQPNGNQLATSGIPLVATGKDRLGKDRLGKDREEEEKEDPPSSSDILKMYGDNIHPVSSPVEAEKLKALVDTHGETFVAKAIERAVMRNKRSLAYITGILNNWEANGYDEGIEGKRTEKQSDPERSADLERFMREREEHKKKQRRF</sequence>
<dbReference type="RefSeq" id="WP_006941402.1">
    <property type="nucleotide sequence ID" value="NZ_GL538186.1"/>
</dbReference>
<organism evidence="4 5">
    <name type="scientific">Megasphaera micronuciformis F0359</name>
    <dbReference type="NCBI Taxonomy" id="706434"/>
    <lineage>
        <taxon>Bacteria</taxon>
        <taxon>Bacillati</taxon>
        <taxon>Bacillota</taxon>
        <taxon>Negativicutes</taxon>
        <taxon>Veillonellales</taxon>
        <taxon>Veillonellaceae</taxon>
        <taxon>Megasphaera</taxon>
    </lineage>
</organism>
<keyword evidence="5" id="KW-1185">Reference proteome</keyword>
<accession>E2ZAS9</accession>
<dbReference type="OrthoDB" id="1047417at2"/>
<name>E2ZAS9_9FIRM</name>
<dbReference type="EMBL" id="AECS01000012">
    <property type="protein sequence ID" value="EFQ04611.1"/>
    <property type="molecule type" value="Genomic_DNA"/>
</dbReference>